<sequence>MPRVTEEYRTARRAEILSAAGELFARNGFHATSMADIISASGLSAGAVYRYFRSKEELIGSVADVALGSADEVAARMLADGAVPSPATAIGAMLDNIVHRVAREAVPGVDLTRIVIQVWAESARNPALAERVHQAFEVIRGCYAEVARRRQAAGLLPADADPLQVASAMLGVSQGFLVQNLLIPGTTIDGYLAGVRPLLGD</sequence>
<dbReference type="Proteomes" id="UP001235712">
    <property type="component" value="Unassembled WGS sequence"/>
</dbReference>
<feature type="domain" description="HTH tetR-type" evidence="6">
    <location>
        <begin position="10"/>
        <end position="70"/>
    </location>
</feature>
<dbReference type="SUPFAM" id="SSF48498">
    <property type="entry name" value="Tetracyclin repressor-like, C-terminal domain"/>
    <property type="match status" value="1"/>
</dbReference>
<dbReference type="PRINTS" id="PR00455">
    <property type="entry name" value="HTHTETR"/>
</dbReference>
<dbReference type="PANTHER" id="PTHR30055:SF229">
    <property type="entry name" value="HTH-TYPE TRANSCRIPTIONAL REPRESSOR RV1474C"/>
    <property type="match status" value="1"/>
</dbReference>
<dbReference type="Gene3D" id="1.10.10.60">
    <property type="entry name" value="Homeodomain-like"/>
    <property type="match status" value="1"/>
</dbReference>
<evidence type="ECO:0000256" key="3">
    <source>
        <dbReference type="ARBA" id="ARBA00023125"/>
    </source>
</evidence>
<keyword evidence="3 5" id="KW-0238">DNA-binding</keyword>
<dbReference type="PANTHER" id="PTHR30055">
    <property type="entry name" value="HTH-TYPE TRANSCRIPTIONAL REGULATOR RUTR"/>
    <property type="match status" value="1"/>
</dbReference>
<dbReference type="Gene3D" id="1.10.357.10">
    <property type="entry name" value="Tetracycline Repressor, domain 2"/>
    <property type="match status" value="1"/>
</dbReference>
<dbReference type="RefSeq" id="WP_307248487.1">
    <property type="nucleotide sequence ID" value="NZ_JAUSQZ010000001.1"/>
</dbReference>
<accession>A0ABT9PAY5</accession>
<dbReference type="InterPro" id="IPR039538">
    <property type="entry name" value="BetI_C"/>
</dbReference>
<keyword evidence="2" id="KW-0805">Transcription regulation</keyword>
<dbReference type="PROSITE" id="PS01081">
    <property type="entry name" value="HTH_TETR_1"/>
    <property type="match status" value="1"/>
</dbReference>
<keyword evidence="1" id="KW-0678">Repressor</keyword>
<evidence type="ECO:0000313" key="7">
    <source>
        <dbReference type="EMBL" id="MDP9829864.1"/>
    </source>
</evidence>
<reference evidence="7 8" key="1">
    <citation type="submission" date="2023-07" db="EMBL/GenBank/DDBJ databases">
        <title>Sequencing the genomes of 1000 actinobacteria strains.</title>
        <authorList>
            <person name="Klenk H.-P."/>
        </authorList>
    </citation>
    <scope>NUCLEOTIDE SEQUENCE [LARGE SCALE GENOMIC DNA]</scope>
    <source>
        <strain evidence="7 8">DSM 44388</strain>
    </source>
</reference>
<dbReference type="InterPro" id="IPR023772">
    <property type="entry name" value="DNA-bd_HTH_TetR-type_CS"/>
</dbReference>
<dbReference type="Pfam" id="PF13977">
    <property type="entry name" value="TetR_C_6"/>
    <property type="match status" value="1"/>
</dbReference>
<evidence type="ECO:0000256" key="5">
    <source>
        <dbReference type="PROSITE-ProRule" id="PRU00335"/>
    </source>
</evidence>
<keyword evidence="4" id="KW-0804">Transcription</keyword>
<dbReference type="PROSITE" id="PS50977">
    <property type="entry name" value="HTH_TETR_2"/>
    <property type="match status" value="1"/>
</dbReference>
<evidence type="ECO:0000313" key="8">
    <source>
        <dbReference type="Proteomes" id="UP001235712"/>
    </source>
</evidence>
<dbReference type="InterPro" id="IPR001647">
    <property type="entry name" value="HTH_TetR"/>
</dbReference>
<gene>
    <name evidence="7" type="ORF">J2S57_005613</name>
</gene>
<organism evidence="7 8">
    <name type="scientific">Kineosporia succinea</name>
    <dbReference type="NCBI Taxonomy" id="84632"/>
    <lineage>
        <taxon>Bacteria</taxon>
        <taxon>Bacillati</taxon>
        <taxon>Actinomycetota</taxon>
        <taxon>Actinomycetes</taxon>
        <taxon>Kineosporiales</taxon>
        <taxon>Kineosporiaceae</taxon>
        <taxon>Kineosporia</taxon>
    </lineage>
</organism>
<evidence type="ECO:0000256" key="1">
    <source>
        <dbReference type="ARBA" id="ARBA00022491"/>
    </source>
</evidence>
<evidence type="ECO:0000259" key="6">
    <source>
        <dbReference type="PROSITE" id="PS50977"/>
    </source>
</evidence>
<proteinExistence type="predicted"/>
<keyword evidence="8" id="KW-1185">Reference proteome</keyword>
<feature type="DNA-binding region" description="H-T-H motif" evidence="5">
    <location>
        <begin position="33"/>
        <end position="52"/>
    </location>
</feature>
<evidence type="ECO:0000256" key="2">
    <source>
        <dbReference type="ARBA" id="ARBA00023015"/>
    </source>
</evidence>
<dbReference type="SUPFAM" id="SSF46689">
    <property type="entry name" value="Homeodomain-like"/>
    <property type="match status" value="1"/>
</dbReference>
<dbReference type="Pfam" id="PF00440">
    <property type="entry name" value="TetR_N"/>
    <property type="match status" value="1"/>
</dbReference>
<protein>
    <submittedName>
        <fullName evidence="7">AcrR family transcriptional regulator</fullName>
    </submittedName>
</protein>
<name>A0ABT9PAY5_9ACTN</name>
<evidence type="ECO:0000256" key="4">
    <source>
        <dbReference type="ARBA" id="ARBA00023163"/>
    </source>
</evidence>
<dbReference type="InterPro" id="IPR036271">
    <property type="entry name" value="Tet_transcr_reg_TetR-rel_C_sf"/>
</dbReference>
<dbReference type="EMBL" id="JAUSQZ010000001">
    <property type="protein sequence ID" value="MDP9829864.1"/>
    <property type="molecule type" value="Genomic_DNA"/>
</dbReference>
<comment type="caution">
    <text evidence="7">The sequence shown here is derived from an EMBL/GenBank/DDBJ whole genome shotgun (WGS) entry which is preliminary data.</text>
</comment>
<dbReference type="InterPro" id="IPR050109">
    <property type="entry name" value="HTH-type_TetR-like_transc_reg"/>
</dbReference>
<dbReference type="InterPro" id="IPR009057">
    <property type="entry name" value="Homeodomain-like_sf"/>
</dbReference>